<reference evidence="2 3" key="1">
    <citation type="journal article" date="2024" name="Genome Biol. Evol.">
        <title>Chromosome-level genome assembly of the viviparous eelpout Zoarces viviparus.</title>
        <authorList>
            <person name="Fuhrmann N."/>
            <person name="Brasseur M.V."/>
            <person name="Bakowski C.E."/>
            <person name="Podsiadlowski L."/>
            <person name="Prost S."/>
            <person name="Krehenwinkel H."/>
            <person name="Mayer C."/>
        </authorList>
    </citation>
    <scope>NUCLEOTIDE SEQUENCE [LARGE SCALE GENOMIC DNA]</scope>
    <source>
        <strain evidence="2">NO-MEL_2022_Ind0_liver</strain>
    </source>
</reference>
<sequence length="67" mass="7077">MAWSSHLEVNLRQWSLVLSPGGEPAAAEPGPQSPGDGVLVQSRDGIINQLKTEVLSLPSVPSFTPNL</sequence>
<organism evidence="2 3">
    <name type="scientific">Zoarces viviparus</name>
    <name type="common">Viviparous eelpout</name>
    <name type="synonym">Blennius viviparus</name>
    <dbReference type="NCBI Taxonomy" id="48416"/>
    <lineage>
        <taxon>Eukaryota</taxon>
        <taxon>Metazoa</taxon>
        <taxon>Chordata</taxon>
        <taxon>Craniata</taxon>
        <taxon>Vertebrata</taxon>
        <taxon>Euteleostomi</taxon>
        <taxon>Actinopterygii</taxon>
        <taxon>Neopterygii</taxon>
        <taxon>Teleostei</taxon>
        <taxon>Neoteleostei</taxon>
        <taxon>Acanthomorphata</taxon>
        <taxon>Eupercaria</taxon>
        <taxon>Perciformes</taxon>
        <taxon>Cottioidei</taxon>
        <taxon>Zoarcales</taxon>
        <taxon>Zoarcidae</taxon>
        <taxon>Zoarcinae</taxon>
        <taxon>Zoarces</taxon>
    </lineage>
</organism>
<evidence type="ECO:0000313" key="2">
    <source>
        <dbReference type="EMBL" id="KAK9516070.1"/>
    </source>
</evidence>
<gene>
    <name evidence="2" type="ORF">VZT92_024031</name>
</gene>
<accession>A0AAW1E1H6</accession>
<proteinExistence type="predicted"/>
<name>A0AAW1E1H6_ZOAVI</name>
<keyword evidence="3" id="KW-1185">Reference proteome</keyword>
<comment type="caution">
    <text evidence="2">The sequence shown here is derived from an EMBL/GenBank/DDBJ whole genome shotgun (WGS) entry which is preliminary data.</text>
</comment>
<evidence type="ECO:0000256" key="1">
    <source>
        <dbReference type="SAM" id="MobiDB-lite"/>
    </source>
</evidence>
<feature type="region of interest" description="Disordered" evidence="1">
    <location>
        <begin position="20"/>
        <end position="40"/>
    </location>
</feature>
<evidence type="ECO:0000313" key="3">
    <source>
        <dbReference type="Proteomes" id="UP001488805"/>
    </source>
</evidence>
<dbReference type="Proteomes" id="UP001488805">
    <property type="component" value="Unassembled WGS sequence"/>
</dbReference>
<dbReference type="EMBL" id="JBCEZU010000575">
    <property type="protein sequence ID" value="KAK9516070.1"/>
    <property type="molecule type" value="Genomic_DNA"/>
</dbReference>
<feature type="compositionally biased region" description="Low complexity" evidence="1">
    <location>
        <begin position="20"/>
        <end position="30"/>
    </location>
</feature>
<dbReference type="AlphaFoldDB" id="A0AAW1E1H6"/>
<protein>
    <submittedName>
        <fullName evidence="2">Uncharacterized protein</fullName>
    </submittedName>
</protein>